<sequence length="126" mass="14449">LGTYTDSISQNDRHSRRPALSVSHKRPNTARHIVLPVLHAWRRLNSAPENLRSPLALISLRLYRVRSYVRSLQKQGVPMPPHSFLFGHLRVIAGVVADLPPNIHGLYFADQIRQKYLEMDEAFYGI</sequence>
<feature type="non-terminal residue" evidence="2">
    <location>
        <position position="1"/>
    </location>
</feature>
<evidence type="ECO:0000256" key="1">
    <source>
        <dbReference type="SAM" id="MobiDB-lite"/>
    </source>
</evidence>
<dbReference type="OrthoDB" id="10029320at2759"/>
<keyword evidence="3" id="KW-1185">Reference proteome</keyword>
<dbReference type="Proteomes" id="UP000799423">
    <property type="component" value="Unassembled WGS sequence"/>
</dbReference>
<proteinExistence type="predicted"/>
<evidence type="ECO:0000313" key="3">
    <source>
        <dbReference type="Proteomes" id="UP000799423"/>
    </source>
</evidence>
<evidence type="ECO:0000313" key="2">
    <source>
        <dbReference type="EMBL" id="KAF2847236.1"/>
    </source>
</evidence>
<dbReference type="AlphaFoldDB" id="A0A6A7AVD2"/>
<feature type="compositionally biased region" description="Polar residues" evidence="1">
    <location>
        <begin position="1"/>
        <end position="10"/>
    </location>
</feature>
<organism evidence="2 3">
    <name type="scientific">Plenodomus tracheiphilus IPT5</name>
    <dbReference type="NCBI Taxonomy" id="1408161"/>
    <lineage>
        <taxon>Eukaryota</taxon>
        <taxon>Fungi</taxon>
        <taxon>Dikarya</taxon>
        <taxon>Ascomycota</taxon>
        <taxon>Pezizomycotina</taxon>
        <taxon>Dothideomycetes</taxon>
        <taxon>Pleosporomycetidae</taxon>
        <taxon>Pleosporales</taxon>
        <taxon>Pleosporineae</taxon>
        <taxon>Leptosphaeriaceae</taxon>
        <taxon>Plenodomus</taxon>
    </lineage>
</organism>
<protein>
    <submittedName>
        <fullName evidence="2">Uncharacterized protein</fullName>
    </submittedName>
</protein>
<feature type="region of interest" description="Disordered" evidence="1">
    <location>
        <begin position="1"/>
        <end position="25"/>
    </location>
</feature>
<dbReference type="EMBL" id="MU006327">
    <property type="protein sequence ID" value="KAF2847236.1"/>
    <property type="molecule type" value="Genomic_DNA"/>
</dbReference>
<name>A0A6A7AVD2_9PLEO</name>
<gene>
    <name evidence="2" type="ORF">T440DRAFT_539763</name>
</gene>
<reference evidence="2" key="1">
    <citation type="submission" date="2020-01" db="EMBL/GenBank/DDBJ databases">
        <authorList>
            <consortium name="DOE Joint Genome Institute"/>
            <person name="Haridas S."/>
            <person name="Albert R."/>
            <person name="Binder M."/>
            <person name="Bloem J."/>
            <person name="Labutti K."/>
            <person name="Salamov A."/>
            <person name="Andreopoulos B."/>
            <person name="Baker S.E."/>
            <person name="Barry K."/>
            <person name="Bills G."/>
            <person name="Bluhm B.H."/>
            <person name="Cannon C."/>
            <person name="Castanera R."/>
            <person name="Culley D.E."/>
            <person name="Daum C."/>
            <person name="Ezra D."/>
            <person name="Gonzalez J.B."/>
            <person name="Henrissat B."/>
            <person name="Kuo A."/>
            <person name="Liang C."/>
            <person name="Lipzen A."/>
            <person name="Lutzoni F."/>
            <person name="Magnuson J."/>
            <person name="Mondo S."/>
            <person name="Nolan M."/>
            <person name="Ohm R."/>
            <person name="Pangilinan J."/>
            <person name="Park H.-J."/>
            <person name="Ramirez L."/>
            <person name="Alfaro M."/>
            <person name="Sun H."/>
            <person name="Tritt A."/>
            <person name="Yoshinaga Y."/>
            <person name="Zwiers L.-H."/>
            <person name="Turgeon B.G."/>
            <person name="Goodwin S.B."/>
            <person name="Spatafora J.W."/>
            <person name="Crous P.W."/>
            <person name="Grigoriev I.V."/>
        </authorList>
    </citation>
    <scope>NUCLEOTIDE SEQUENCE</scope>
    <source>
        <strain evidence="2">IPT5</strain>
    </source>
</reference>
<accession>A0A6A7AVD2</accession>